<dbReference type="RefSeq" id="WP_145849037.1">
    <property type="nucleotide sequence ID" value="NZ_CP042239.1"/>
</dbReference>
<dbReference type="Pfam" id="PF13471">
    <property type="entry name" value="Transglut_core3"/>
    <property type="match status" value="1"/>
</dbReference>
<protein>
    <submittedName>
        <fullName evidence="2">Lasso peptide biosynthesis B2 protein</fullName>
    </submittedName>
</protein>
<feature type="domain" description="Microcin J25-processing protein McjB C-terminal" evidence="1">
    <location>
        <begin position="42"/>
        <end position="153"/>
    </location>
</feature>
<dbReference type="EMBL" id="CP042239">
    <property type="protein sequence ID" value="QDX27562.1"/>
    <property type="molecule type" value="Genomic_DNA"/>
</dbReference>
<dbReference type="OrthoDB" id="7560858at2"/>
<accession>A0A518RJE8</accession>
<gene>
    <name evidence="2" type="ORF">FPZ54_17155</name>
</gene>
<reference evidence="2 3" key="1">
    <citation type="submission" date="2019-07" db="EMBL/GenBank/DDBJ databases">
        <title>Sphingomonas alkalisoli sp. nov., isolated from rhizosphere soil of Suaedae salsa.</title>
        <authorList>
            <person name="Zhang H."/>
            <person name="Xu L."/>
            <person name="Zhang J.-X."/>
            <person name="Sun J.-Q."/>
        </authorList>
    </citation>
    <scope>NUCLEOTIDE SEQUENCE [LARGE SCALE GENOMIC DNA]</scope>
    <source>
        <strain evidence="2 3">XS-10</strain>
    </source>
</reference>
<dbReference type="KEGG" id="ssua:FPZ54_17155"/>
<keyword evidence="3" id="KW-1185">Reference proteome</keyword>
<evidence type="ECO:0000259" key="1">
    <source>
        <dbReference type="Pfam" id="PF13471"/>
    </source>
</evidence>
<name>A0A518RJE8_9SPHN</name>
<dbReference type="NCBIfam" id="NF033537">
    <property type="entry name" value="lasso_biosyn_B2"/>
    <property type="match status" value="1"/>
</dbReference>
<dbReference type="AlphaFoldDB" id="A0A518RJE8"/>
<dbReference type="InterPro" id="IPR053521">
    <property type="entry name" value="McjB-like"/>
</dbReference>
<evidence type="ECO:0000313" key="2">
    <source>
        <dbReference type="EMBL" id="QDX27562.1"/>
    </source>
</evidence>
<dbReference type="Proteomes" id="UP000318055">
    <property type="component" value="Chromosome"/>
</dbReference>
<evidence type="ECO:0000313" key="3">
    <source>
        <dbReference type="Proteomes" id="UP000318055"/>
    </source>
</evidence>
<sequence length="166" mass="17731">MKASQFARLARKATTARRLPLFVLLLLVPTWALIGLSSAAIAIVPFRRLAPLLGTNLGATTHRPECTAAQQAQAMRLRTVIGIAARYAPFRSNCLPQSITARVLCAIWRVPCALHLGLAKGEEGQALSAHAWTACGPVTITGGAGSFARYKSVSCFLSNAHVPDQR</sequence>
<proteinExistence type="predicted"/>
<organism evidence="2 3">
    <name type="scientific">Sphingomonas suaedae</name>
    <dbReference type="NCBI Taxonomy" id="2599297"/>
    <lineage>
        <taxon>Bacteria</taxon>
        <taxon>Pseudomonadati</taxon>
        <taxon>Pseudomonadota</taxon>
        <taxon>Alphaproteobacteria</taxon>
        <taxon>Sphingomonadales</taxon>
        <taxon>Sphingomonadaceae</taxon>
        <taxon>Sphingomonas</taxon>
    </lineage>
</organism>
<dbReference type="InterPro" id="IPR032708">
    <property type="entry name" value="McjB_C"/>
</dbReference>